<evidence type="ECO:0000256" key="6">
    <source>
        <dbReference type="SAM" id="Phobius"/>
    </source>
</evidence>
<dbReference type="AlphaFoldDB" id="A0A0F9ZLZ0"/>
<dbReference type="NCBIfam" id="TIGR02532">
    <property type="entry name" value="IV_pilin_GFxxxE"/>
    <property type="match status" value="1"/>
</dbReference>
<dbReference type="GO" id="GO:0015627">
    <property type="term" value="C:type II protein secretion system complex"/>
    <property type="evidence" value="ECO:0007669"/>
    <property type="project" value="InterPro"/>
</dbReference>
<reference evidence="7 8" key="1">
    <citation type="journal article" date="2015" name="Nature">
        <title>rRNA introns, odd ribosomes, and small enigmatic genomes across a large radiation of phyla.</title>
        <authorList>
            <person name="Brown C.T."/>
            <person name="Hug L.A."/>
            <person name="Thomas B.C."/>
            <person name="Sharon I."/>
            <person name="Castelle C.J."/>
            <person name="Singh A."/>
            <person name="Wilkins M.J."/>
            <person name="Williams K.H."/>
            <person name="Banfield J.F."/>
        </authorList>
    </citation>
    <scope>NUCLEOTIDE SEQUENCE [LARGE SCALE GENOMIC DNA]</scope>
</reference>
<accession>A0A0F9ZLZ0</accession>
<dbReference type="PANTHER" id="PTHR30093:SF44">
    <property type="entry name" value="TYPE II SECRETION SYSTEM CORE PROTEIN G"/>
    <property type="match status" value="1"/>
</dbReference>
<protein>
    <recommendedName>
        <fullName evidence="9">Type II secretion system protein G</fullName>
    </recommendedName>
</protein>
<evidence type="ECO:0000256" key="3">
    <source>
        <dbReference type="ARBA" id="ARBA00022692"/>
    </source>
</evidence>
<evidence type="ECO:0008006" key="9">
    <source>
        <dbReference type="Google" id="ProtNLM"/>
    </source>
</evidence>
<gene>
    <name evidence="7" type="ORF">UR35_C0002G0076</name>
</gene>
<evidence type="ECO:0000256" key="5">
    <source>
        <dbReference type="ARBA" id="ARBA00023136"/>
    </source>
</evidence>
<evidence type="ECO:0000256" key="1">
    <source>
        <dbReference type="ARBA" id="ARBA00004167"/>
    </source>
</evidence>
<comment type="subcellular location">
    <subcellularLocation>
        <location evidence="1">Membrane</location>
        <topology evidence="1">Single-pass membrane protein</topology>
    </subcellularLocation>
</comment>
<evidence type="ECO:0000256" key="2">
    <source>
        <dbReference type="ARBA" id="ARBA00022481"/>
    </source>
</evidence>
<dbReference type="EMBL" id="LBOW01000002">
    <property type="protein sequence ID" value="KKP45243.1"/>
    <property type="molecule type" value="Genomic_DNA"/>
</dbReference>
<dbReference type="Gene3D" id="3.30.700.10">
    <property type="entry name" value="Glycoprotein, Type 4 Pilin"/>
    <property type="match status" value="1"/>
</dbReference>
<keyword evidence="3 6" id="KW-0812">Transmembrane</keyword>
<dbReference type="InterPro" id="IPR000983">
    <property type="entry name" value="Bac_GSPG_pilin"/>
</dbReference>
<organism evidence="7 8">
    <name type="scientific">Candidatus Woesebacteria bacterium GW2011_GWB1_33_22</name>
    <dbReference type="NCBI Taxonomy" id="1618566"/>
    <lineage>
        <taxon>Bacteria</taxon>
        <taxon>Candidatus Woeseibacteriota</taxon>
    </lineage>
</organism>
<dbReference type="GO" id="GO:0015628">
    <property type="term" value="P:protein secretion by the type II secretion system"/>
    <property type="evidence" value="ECO:0007669"/>
    <property type="project" value="InterPro"/>
</dbReference>
<name>A0A0F9ZLZ0_9BACT</name>
<dbReference type="PROSITE" id="PS00409">
    <property type="entry name" value="PROKAR_NTER_METHYL"/>
    <property type="match status" value="1"/>
</dbReference>
<keyword evidence="5 6" id="KW-0472">Membrane</keyword>
<keyword evidence="2" id="KW-0488">Methylation</keyword>
<keyword evidence="4 6" id="KW-1133">Transmembrane helix</keyword>
<dbReference type="PRINTS" id="PR00813">
    <property type="entry name" value="BCTERIALGSPG"/>
</dbReference>
<feature type="transmembrane region" description="Helical" evidence="6">
    <location>
        <begin position="7"/>
        <end position="28"/>
    </location>
</feature>
<proteinExistence type="predicted"/>
<dbReference type="PANTHER" id="PTHR30093">
    <property type="entry name" value="GENERAL SECRETION PATHWAY PROTEIN G"/>
    <property type="match status" value="1"/>
</dbReference>
<evidence type="ECO:0000256" key="4">
    <source>
        <dbReference type="ARBA" id="ARBA00022989"/>
    </source>
</evidence>
<sequence>MKKGMTLVELMVVVAIIALLVTAITVFLRTQVFKANDAKRKAEIKRIGIAVEEYEKDNDCYPLPSLVVCSPGTGLMPYIDKIPCDPITKASYMYDHEDSTCPKWYKIYSKLDNTTDVDYQTAIGPNSSYSYVYGSPNAPVDVSGQPTSAPTGGGGTPPPEDNFYGCFSGVCLPINWDPSRPGPECDPNFQNIACYNQCVNPENECTAWQN</sequence>
<dbReference type="InterPro" id="IPR045584">
    <property type="entry name" value="Pilin-like"/>
</dbReference>
<evidence type="ECO:0000313" key="8">
    <source>
        <dbReference type="Proteomes" id="UP000034778"/>
    </source>
</evidence>
<dbReference type="InterPro" id="IPR012902">
    <property type="entry name" value="N_methyl_site"/>
</dbReference>
<dbReference type="SUPFAM" id="SSF54523">
    <property type="entry name" value="Pili subunits"/>
    <property type="match status" value="1"/>
</dbReference>
<dbReference type="GO" id="GO:0016020">
    <property type="term" value="C:membrane"/>
    <property type="evidence" value="ECO:0007669"/>
    <property type="project" value="UniProtKB-SubCell"/>
</dbReference>
<dbReference type="Proteomes" id="UP000034778">
    <property type="component" value="Unassembled WGS sequence"/>
</dbReference>
<evidence type="ECO:0000313" key="7">
    <source>
        <dbReference type="EMBL" id="KKP45243.1"/>
    </source>
</evidence>
<dbReference type="STRING" id="1618566.UR35_C0002G0076"/>
<comment type="caution">
    <text evidence="7">The sequence shown here is derived from an EMBL/GenBank/DDBJ whole genome shotgun (WGS) entry which is preliminary data.</text>
</comment>
<dbReference type="Pfam" id="PF07963">
    <property type="entry name" value="N_methyl"/>
    <property type="match status" value="1"/>
</dbReference>